<evidence type="ECO:0000256" key="3">
    <source>
        <dbReference type="ARBA" id="ARBA00022989"/>
    </source>
</evidence>
<evidence type="ECO:0000259" key="6">
    <source>
        <dbReference type="Pfam" id="PF12698"/>
    </source>
</evidence>
<evidence type="ECO:0000313" key="7">
    <source>
        <dbReference type="EMBL" id="KRL98929.1"/>
    </source>
</evidence>
<dbReference type="AlphaFoldDB" id="A0A0R1V000"/>
<dbReference type="Proteomes" id="UP000051166">
    <property type="component" value="Unassembled WGS sequence"/>
</dbReference>
<dbReference type="PANTHER" id="PTHR43077:SF5">
    <property type="entry name" value="PHAGE INFECTION PROTEIN"/>
    <property type="match status" value="1"/>
</dbReference>
<proteinExistence type="predicted"/>
<keyword evidence="3 5" id="KW-1133">Transmembrane helix</keyword>
<feature type="transmembrane region" description="Helical" evidence="5">
    <location>
        <begin position="195"/>
        <end position="216"/>
    </location>
</feature>
<dbReference type="InterPro" id="IPR051328">
    <property type="entry name" value="T7SS_ABC-Transporter"/>
</dbReference>
<evidence type="ECO:0000256" key="4">
    <source>
        <dbReference type="ARBA" id="ARBA00023136"/>
    </source>
</evidence>
<keyword evidence="4 5" id="KW-0472">Membrane</keyword>
<dbReference type="PATRIC" id="fig|1423801.4.peg.757"/>
<evidence type="ECO:0000256" key="2">
    <source>
        <dbReference type="ARBA" id="ARBA00022692"/>
    </source>
</evidence>
<organism evidence="7 8">
    <name type="scientific">Liquorilactobacillus satsumensis DSM 16230 = JCM 12392</name>
    <dbReference type="NCBI Taxonomy" id="1423801"/>
    <lineage>
        <taxon>Bacteria</taxon>
        <taxon>Bacillati</taxon>
        <taxon>Bacillota</taxon>
        <taxon>Bacilli</taxon>
        <taxon>Lactobacillales</taxon>
        <taxon>Lactobacillaceae</taxon>
        <taxon>Liquorilactobacillus</taxon>
    </lineage>
</organism>
<comment type="subcellular location">
    <subcellularLocation>
        <location evidence="1">Membrane</location>
        <topology evidence="1">Multi-pass membrane protein</topology>
    </subcellularLocation>
</comment>
<feature type="transmembrane region" description="Helical" evidence="5">
    <location>
        <begin position="266"/>
        <end position="283"/>
    </location>
</feature>
<dbReference type="Pfam" id="PF12698">
    <property type="entry name" value="ABC2_membrane_3"/>
    <property type="match status" value="1"/>
</dbReference>
<keyword evidence="8" id="KW-1185">Reference proteome</keyword>
<keyword evidence="2 5" id="KW-0812">Transmembrane</keyword>
<dbReference type="GO" id="GO:0140359">
    <property type="term" value="F:ABC-type transporter activity"/>
    <property type="evidence" value="ECO:0007669"/>
    <property type="project" value="InterPro"/>
</dbReference>
<feature type="transmembrane region" description="Helical" evidence="5">
    <location>
        <begin position="290"/>
        <end position="313"/>
    </location>
</feature>
<dbReference type="STRING" id="1423801.FD50_GL000746"/>
<evidence type="ECO:0000313" key="8">
    <source>
        <dbReference type="Proteomes" id="UP000051166"/>
    </source>
</evidence>
<dbReference type="GO" id="GO:0016020">
    <property type="term" value="C:membrane"/>
    <property type="evidence" value="ECO:0007669"/>
    <property type="project" value="UniProtKB-SubCell"/>
</dbReference>
<evidence type="ECO:0000256" key="1">
    <source>
        <dbReference type="ARBA" id="ARBA00004141"/>
    </source>
</evidence>
<dbReference type="InterPro" id="IPR013525">
    <property type="entry name" value="ABC2_TM"/>
</dbReference>
<feature type="transmembrane region" description="Helical" evidence="5">
    <location>
        <begin position="237"/>
        <end position="260"/>
    </location>
</feature>
<feature type="domain" description="ABC-2 type transporter transmembrane" evidence="6">
    <location>
        <begin position="2"/>
        <end position="370"/>
    </location>
</feature>
<reference evidence="7 8" key="1">
    <citation type="journal article" date="2015" name="Genome Announc.">
        <title>Expanding the biotechnology potential of lactobacilli through comparative genomics of 213 strains and associated genera.</title>
        <authorList>
            <person name="Sun Z."/>
            <person name="Harris H.M."/>
            <person name="McCann A."/>
            <person name="Guo C."/>
            <person name="Argimon S."/>
            <person name="Zhang W."/>
            <person name="Yang X."/>
            <person name="Jeffery I.B."/>
            <person name="Cooney J.C."/>
            <person name="Kagawa T.F."/>
            <person name="Liu W."/>
            <person name="Song Y."/>
            <person name="Salvetti E."/>
            <person name="Wrobel A."/>
            <person name="Rasinkangas P."/>
            <person name="Parkhill J."/>
            <person name="Rea M.C."/>
            <person name="O'Sullivan O."/>
            <person name="Ritari J."/>
            <person name="Douillard F.P."/>
            <person name="Paul Ross R."/>
            <person name="Yang R."/>
            <person name="Briner A.E."/>
            <person name="Felis G.E."/>
            <person name="de Vos W.M."/>
            <person name="Barrangou R."/>
            <person name="Klaenhammer T.R."/>
            <person name="Caufield P.W."/>
            <person name="Cui Y."/>
            <person name="Zhang H."/>
            <person name="O'Toole P.W."/>
        </authorList>
    </citation>
    <scope>NUCLEOTIDE SEQUENCE [LARGE SCALE GENOMIC DNA]</scope>
    <source>
        <strain evidence="7 8">DSM 16230</strain>
    </source>
</reference>
<protein>
    <recommendedName>
        <fullName evidence="6">ABC-2 type transporter transmembrane domain-containing protein</fullName>
    </recommendedName>
</protein>
<comment type="caution">
    <text evidence="7">The sequence shown here is derived from an EMBL/GenBank/DDBJ whole genome shotgun (WGS) entry which is preliminary data.</text>
</comment>
<name>A0A0R1V000_9LACO</name>
<gene>
    <name evidence="7" type="ORF">FD50_GL000746</name>
</gene>
<dbReference type="EMBL" id="AZFQ01000036">
    <property type="protein sequence ID" value="KRL98929.1"/>
    <property type="molecule type" value="Genomic_DNA"/>
</dbReference>
<dbReference type="Gene3D" id="3.40.1710.10">
    <property type="entry name" value="abc type-2 transporter like domain"/>
    <property type="match status" value="1"/>
</dbReference>
<dbReference type="PANTHER" id="PTHR43077">
    <property type="entry name" value="TRANSPORT PERMEASE YVFS-RELATED"/>
    <property type="match status" value="1"/>
</dbReference>
<accession>A0A0R1V000</accession>
<evidence type="ECO:0000256" key="5">
    <source>
        <dbReference type="SAM" id="Phobius"/>
    </source>
</evidence>
<feature type="transmembrane region" description="Helical" evidence="5">
    <location>
        <begin position="355"/>
        <end position="375"/>
    </location>
</feature>
<sequence length="380" mass="42375">MKELPVALVNQADKQASKTIVKQLKNKFSSSDSQIKFIQVASYTALNKGFAAKKYYAALVIDKNFDNQLSLQQSYLKGLIIQEKLNKIPNQGTAQVPQIKAQRDFAKKALANLPQAGKIKVIINQGMNAQAAQVLTNALPRLVAGLNQGIAKKIQTAIQQNGIAMNSSEWQTLSNPVKVQTKIKNKIPEKSISGMAPMIIVVLAWISSLIGSMLLWREHKKHSEHHKFSLSLINSQILTGGVLTIIASLSIYFFSAIVFGLPIPDVPSFLGLLVFNVFIFYLLQTCVLNWLGFAGWPLIIVIWLLSAGTISYAPEMLSPLFRQWVYNWTPMRFSMEMFTNNLYIHGSVTTMQTNFLVLSLVGLVALLFIYLSSLLKRKED</sequence>